<dbReference type="InterPro" id="IPR027417">
    <property type="entry name" value="P-loop_NTPase"/>
</dbReference>
<dbReference type="CDD" id="cd02022">
    <property type="entry name" value="DPCK"/>
    <property type="match status" value="1"/>
</dbReference>
<gene>
    <name evidence="3" type="primary">coaE</name>
    <name evidence="5" type="ORF">FC90_GL001647</name>
</gene>
<comment type="function">
    <text evidence="3">Catalyzes the phosphorylation of the 3'-hydroxyl group of dephosphocoenzyme A to form coenzyme A.</text>
</comment>
<proteinExistence type="inferred from homology"/>
<dbReference type="Gene3D" id="3.40.50.300">
    <property type="entry name" value="P-loop containing nucleotide triphosphate hydrolases"/>
    <property type="match status" value="1"/>
</dbReference>
<dbReference type="RefSeq" id="WP_057908695.1">
    <property type="nucleotide sequence ID" value="NZ_AYZB01000058.1"/>
</dbReference>
<dbReference type="PROSITE" id="PS51219">
    <property type="entry name" value="DPCK"/>
    <property type="match status" value="1"/>
</dbReference>
<keyword evidence="2 3" id="KW-0067">ATP-binding</keyword>
<dbReference type="GO" id="GO:0004140">
    <property type="term" value="F:dephospho-CoA kinase activity"/>
    <property type="evidence" value="ECO:0007669"/>
    <property type="project" value="UniProtKB-UniRule"/>
</dbReference>
<evidence type="ECO:0000256" key="4">
    <source>
        <dbReference type="NCBIfam" id="TIGR00152"/>
    </source>
</evidence>
<protein>
    <recommendedName>
        <fullName evidence="3 4">Dephospho-CoA kinase</fullName>
        <ecNumber evidence="3 4">2.7.1.24</ecNumber>
    </recommendedName>
    <alternativeName>
        <fullName evidence="3">Dephosphocoenzyme A kinase</fullName>
    </alternativeName>
</protein>
<comment type="pathway">
    <text evidence="3">Cofactor biosynthesis; coenzyme A biosynthesis; CoA from (R)-pantothenate: step 5/5.</text>
</comment>
<accession>A0AA89HZY0</accession>
<comment type="subcellular location">
    <subcellularLocation>
        <location evidence="3">Cytoplasm</location>
    </subcellularLocation>
</comment>
<dbReference type="AlphaFoldDB" id="A0AA89HZY0"/>
<dbReference type="GO" id="GO:0005524">
    <property type="term" value="F:ATP binding"/>
    <property type="evidence" value="ECO:0007669"/>
    <property type="project" value="UniProtKB-UniRule"/>
</dbReference>
<comment type="caution">
    <text evidence="5">The sequence shown here is derived from an EMBL/GenBank/DDBJ whole genome shotgun (WGS) entry which is preliminary data.</text>
</comment>
<dbReference type="EC" id="2.7.1.24" evidence="3 4"/>
<dbReference type="HAMAP" id="MF_00376">
    <property type="entry name" value="Dephospho_CoA_kinase"/>
    <property type="match status" value="1"/>
</dbReference>
<evidence type="ECO:0000256" key="3">
    <source>
        <dbReference type="HAMAP-Rule" id="MF_00376"/>
    </source>
</evidence>
<evidence type="ECO:0000256" key="2">
    <source>
        <dbReference type="ARBA" id="ARBA00022840"/>
    </source>
</evidence>
<evidence type="ECO:0000313" key="6">
    <source>
        <dbReference type="Proteomes" id="UP000050823"/>
    </source>
</evidence>
<organism evidence="5 6">
    <name type="scientific">Latilactobacillus graminis DSM 20719</name>
    <dbReference type="NCBI Taxonomy" id="1423752"/>
    <lineage>
        <taxon>Bacteria</taxon>
        <taxon>Bacillati</taxon>
        <taxon>Bacillota</taxon>
        <taxon>Bacilli</taxon>
        <taxon>Lactobacillales</taxon>
        <taxon>Lactobacillaceae</taxon>
        <taxon>Latilactobacillus</taxon>
    </lineage>
</organism>
<evidence type="ECO:0000256" key="1">
    <source>
        <dbReference type="ARBA" id="ARBA00022741"/>
    </source>
</evidence>
<keyword evidence="3 5" id="KW-0418">Kinase</keyword>
<keyword evidence="3" id="KW-0173">Coenzyme A biosynthesis</keyword>
<dbReference type="NCBIfam" id="TIGR00152">
    <property type="entry name" value="dephospho-CoA kinase"/>
    <property type="match status" value="1"/>
</dbReference>
<dbReference type="PANTHER" id="PTHR10695:SF46">
    <property type="entry name" value="BIFUNCTIONAL COENZYME A SYNTHASE-RELATED"/>
    <property type="match status" value="1"/>
</dbReference>
<reference evidence="5 6" key="1">
    <citation type="journal article" date="2015" name="Genome Announc.">
        <title>Expanding the biotechnology potential of lactobacilli through comparative genomics of 213 strains and associated genera.</title>
        <authorList>
            <person name="Sun Z."/>
            <person name="Harris H.M."/>
            <person name="McCann A."/>
            <person name="Guo C."/>
            <person name="Argimon S."/>
            <person name="Zhang W."/>
            <person name="Yang X."/>
            <person name="Jeffery I.B."/>
            <person name="Cooney J.C."/>
            <person name="Kagawa T.F."/>
            <person name="Liu W."/>
            <person name="Song Y."/>
            <person name="Salvetti E."/>
            <person name="Wrobel A."/>
            <person name="Rasinkangas P."/>
            <person name="Parkhill J."/>
            <person name="Rea M.C."/>
            <person name="O'Sullivan O."/>
            <person name="Ritari J."/>
            <person name="Douillard F.P."/>
            <person name="Paul Ross R."/>
            <person name="Yang R."/>
            <person name="Briner A.E."/>
            <person name="Felis G.E."/>
            <person name="de Vos W.M."/>
            <person name="Barrangou R."/>
            <person name="Klaenhammer T.R."/>
            <person name="Caufield P.W."/>
            <person name="Cui Y."/>
            <person name="Zhang H."/>
            <person name="O'Toole P.W."/>
        </authorList>
    </citation>
    <scope>NUCLEOTIDE SEQUENCE [LARGE SCALE GENOMIC DNA]</scope>
    <source>
        <strain evidence="5 6">DSM 20719</strain>
    </source>
</reference>
<feature type="binding site" evidence="3">
    <location>
        <begin position="12"/>
        <end position="17"/>
    </location>
    <ligand>
        <name>ATP</name>
        <dbReference type="ChEBI" id="CHEBI:30616"/>
    </ligand>
</feature>
<dbReference type="GO" id="GO:0015937">
    <property type="term" value="P:coenzyme A biosynthetic process"/>
    <property type="evidence" value="ECO:0007669"/>
    <property type="project" value="UniProtKB-UniRule"/>
</dbReference>
<keyword evidence="1 3" id="KW-0547">Nucleotide-binding</keyword>
<dbReference type="EMBL" id="AYZB01000058">
    <property type="protein sequence ID" value="KRM21110.1"/>
    <property type="molecule type" value="Genomic_DNA"/>
</dbReference>
<evidence type="ECO:0000313" key="5">
    <source>
        <dbReference type="EMBL" id="KRM21110.1"/>
    </source>
</evidence>
<dbReference type="Proteomes" id="UP000050823">
    <property type="component" value="Unassembled WGS sequence"/>
</dbReference>
<dbReference type="PANTHER" id="PTHR10695">
    <property type="entry name" value="DEPHOSPHO-COA KINASE-RELATED"/>
    <property type="match status" value="1"/>
</dbReference>
<dbReference type="Pfam" id="PF01121">
    <property type="entry name" value="CoaE"/>
    <property type="match status" value="1"/>
</dbReference>
<dbReference type="InterPro" id="IPR001977">
    <property type="entry name" value="Depp_CoAkinase"/>
</dbReference>
<name>A0AA89HZY0_9LACO</name>
<comment type="catalytic activity">
    <reaction evidence="3">
        <text>3'-dephospho-CoA + ATP = ADP + CoA + H(+)</text>
        <dbReference type="Rhea" id="RHEA:18245"/>
        <dbReference type="ChEBI" id="CHEBI:15378"/>
        <dbReference type="ChEBI" id="CHEBI:30616"/>
        <dbReference type="ChEBI" id="CHEBI:57287"/>
        <dbReference type="ChEBI" id="CHEBI:57328"/>
        <dbReference type="ChEBI" id="CHEBI:456216"/>
        <dbReference type="EC" id="2.7.1.24"/>
    </reaction>
</comment>
<sequence>MTYFLGLTGGIASGKSTVSVLFKEQGVPVIDADQIAHQVLATDQTVQAQLQRAFGEAIIKAGQVDRSALGHLVFGNSAALNRLNAITGPIILATIQQQMRSFKYAPLVVLDIPLLYEQHYEQLCDGVAVVYVDRTIQLKRLMARNRLTKHQATLRIDSQDDLTIKKAQADFVIDNQGSRATLKANVLALLQQLHVQ</sequence>
<keyword evidence="3" id="KW-0963">Cytoplasm</keyword>
<comment type="similarity">
    <text evidence="3">Belongs to the CoaE family.</text>
</comment>
<dbReference type="SUPFAM" id="SSF52540">
    <property type="entry name" value="P-loop containing nucleoside triphosphate hydrolases"/>
    <property type="match status" value="1"/>
</dbReference>
<keyword evidence="3" id="KW-0808">Transferase</keyword>
<dbReference type="GO" id="GO:0005737">
    <property type="term" value="C:cytoplasm"/>
    <property type="evidence" value="ECO:0007669"/>
    <property type="project" value="UniProtKB-SubCell"/>
</dbReference>